<organism evidence="1 2">
    <name type="scientific">Bradyrhizobium daqingense</name>
    <dbReference type="NCBI Taxonomy" id="993502"/>
    <lineage>
        <taxon>Bacteria</taxon>
        <taxon>Pseudomonadati</taxon>
        <taxon>Pseudomonadota</taxon>
        <taxon>Alphaproteobacteria</taxon>
        <taxon>Hyphomicrobiales</taxon>
        <taxon>Nitrobacteraceae</taxon>
        <taxon>Bradyrhizobium</taxon>
    </lineage>
</organism>
<dbReference type="AlphaFoldDB" id="A0A562KNU1"/>
<dbReference type="EMBL" id="VLKL01000027">
    <property type="protein sequence ID" value="TWH96945.1"/>
    <property type="molecule type" value="Genomic_DNA"/>
</dbReference>
<sequence length="76" mass="8001">MPGLVPGIHVLCAAGKTWMAGTSPAMTVRMLQALNTSYNDTPGGMSASVTPTSSMLVMIALRMKPRPLLKSIQVLT</sequence>
<gene>
    <name evidence="1" type="ORF">IQ17_06322</name>
</gene>
<proteinExistence type="predicted"/>
<keyword evidence="2" id="KW-1185">Reference proteome</keyword>
<evidence type="ECO:0000313" key="2">
    <source>
        <dbReference type="Proteomes" id="UP000317176"/>
    </source>
</evidence>
<comment type="caution">
    <text evidence="1">The sequence shown here is derived from an EMBL/GenBank/DDBJ whole genome shotgun (WGS) entry which is preliminary data.</text>
</comment>
<dbReference type="Proteomes" id="UP000317176">
    <property type="component" value="Unassembled WGS sequence"/>
</dbReference>
<accession>A0A562KNU1</accession>
<protein>
    <submittedName>
        <fullName evidence="1">Uncharacterized protein</fullName>
    </submittedName>
</protein>
<name>A0A562KNU1_9BRAD</name>
<evidence type="ECO:0000313" key="1">
    <source>
        <dbReference type="EMBL" id="TWH96945.1"/>
    </source>
</evidence>
<reference evidence="1 2" key="1">
    <citation type="journal article" date="2015" name="Stand. Genomic Sci.">
        <title>Genomic Encyclopedia of Bacterial and Archaeal Type Strains, Phase III: the genomes of soil and plant-associated and newly described type strains.</title>
        <authorList>
            <person name="Whitman W.B."/>
            <person name="Woyke T."/>
            <person name="Klenk H.P."/>
            <person name="Zhou Y."/>
            <person name="Lilburn T.G."/>
            <person name="Beck B.J."/>
            <person name="De Vos P."/>
            <person name="Vandamme P."/>
            <person name="Eisen J.A."/>
            <person name="Garrity G."/>
            <person name="Hugenholtz P."/>
            <person name="Kyrpides N.C."/>
        </authorList>
    </citation>
    <scope>NUCLEOTIDE SEQUENCE [LARGE SCALE GENOMIC DNA]</scope>
    <source>
        <strain evidence="1 2">CGMCC 1.10947</strain>
    </source>
</reference>